<dbReference type="Pfam" id="PF00155">
    <property type="entry name" value="Aminotran_1_2"/>
    <property type="match status" value="1"/>
</dbReference>
<feature type="domain" description="Aminotransferase class I/classII large" evidence="3">
    <location>
        <begin position="43"/>
        <end position="377"/>
    </location>
</feature>
<dbReference type="SUPFAM" id="SSF53383">
    <property type="entry name" value="PLP-dependent transferases"/>
    <property type="match status" value="1"/>
</dbReference>
<reference evidence="4" key="1">
    <citation type="submission" date="2019-07" db="EMBL/GenBank/DDBJ databases">
        <title>Hyphodiscus hymeniophilus genome sequencing and assembly.</title>
        <authorList>
            <person name="Kramer G."/>
            <person name="Nodwell J."/>
        </authorList>
    </citation>
    <scope>NUCLEOTIDE SEQUENCE</scope>
    <source>
        <strain evidence="4">ATCC 34498</strain>
    </source>
</reference>
<dbReference type="AlphaFoldDB" id="A0A9P6VDZ8"/>
<dbReference type="PANTHER" id="PTHR43510">
    <property type="entry name" value="AMINOTRANSFERASE FUNCTION, HYPOTHETICAL (EUROFUNG)"/>
    <property type="match status" value="1"/>
</dbReference>
<organism evidence="4 5">
    <name type="scientific">Hyphodiscus hymeniophilus</name>
    <dbReference type="NCBI Taxonomy" id="353542"/>
    <lineage>
        <taxon>Eukaryota</taxon>
        <taxon>Fungi</taxon>
        <taxon>Dikarya</taxon>
        <taxon>Ascomycota</taxon>
        <taxon>Pezizomycotina</taxon>
        <taxon>Leotiomycetes</taxon>
        <taxon>Helotiales</taxon>
        <taxon>Hyphodiscaceae</taxon>
        <taxon>Hyphodiscus</taxon>
    </lineage>
</organism>
<dbReference type="Proteomes" id="UP000785200">
    <property type="component" value="Unassembled WGS sequence"/>
</dbReference>
<evidence type="ECO:0000259" key="3">
    <source>
        <dbReference type="Pfam" id="PF00155"/>
    </source>
</evidence>
<dbReference type="InterPro" id="IPR015422">
    <property type="entry name" value="PyrdxlP-dep_Trfase_small"/>
</dbReference>
<comment type="caution">
    <text evidence="4">The sequence shown here is derived from an EMBL/GenBank/DDBJ whole genome shotgun (WGS) entry which is preliminary data.</text>
</comment>
<dbReference type="GO" id="GO:0008483">
    <property type="term" value="F:transaminase activity"/>
    <property type="evidence" value="ECO:0007669"/>
    <property type="project" value="UniProtKB-KW"/>
</dbReference>
<evidence type="ECO:0000256" key="2">
    <source>
        <dbReference type="ARBA" id="ARBA00022898"/>
    </source>
</evidence>
<dbReference type="Gene3D" id="3.40.640.10">
    <property type="entry name" value="Type I PLP-dependent aspartate aminotransferase-like (Major domain)"/>
    <property type="match status" value="1"/>
</dbReference>
<dbReference type="InterPro" id="IPR004839">
    <property type="entry name" value="Aminotransferase_I/II_large"/>
</dbReference>
<dbReference type="PROSITE" id="PS00105">
    <property type="entry name" value="AA_TRANSFER_CLASS_1"/>
    <property type="match status" value="1"/>
</dbReference>
<dbReference type="CDD" id="cd00609">
    <property type="entry name" value="AAT_like"/>
    <property type="match status" value="1"/>
</dbReference>
<evidence type="ECO:0000313" key="4">
    <source>
        <dbReference type="EMBL" id="KAG0645439.1"/>
    </source>
</evidence>
<dbReference type="InterPro" id="IPR015424">
    <property type="entry name" value="PyrdxlP-dep_Trfase"/>
</dbReference>
<dbReference type="Gene3D" id="3.90.1150.10">
    <property type="entry name" value="Aspartate Aminotransferase, domain 1"/>
    <property type="match status" value="1"/>
</dbReference>
<dbReference type="EMBL" id="VNKQ01000018">
    <property type="protein sequence ID" value="KAG0645439.1"/>
    <property type="molecule type" value="Genomic_DNA"/>
</dbReference>
<accession>A0A9P6VDZ8</accession>
<keyword evidence="4" id="KW-0032">Aminotransferase</keyword>
<dbReference type="PANTHER" id="PTHR43510:SF1">
    <property type="entry name" value="AMINOTRANSFERASE FUNCTION, HYPOTHETICAL (EUROFUNG)"/>
    <property type="match status" value="1"/>
</dbReference>
<gene>
    <name evidence="4" type="ORF">D0Z07_8690</name>
</gene>
<keyword evidence="4" id="KW-0808">Transferase</keyword>
<keyword evidence="5" id="KW-1185">Reference proteome</keyword>
<comment type="similarity">
    <text evidence="1">Belongs to the class-I pyridoxal-phosphate-dependent aminotransferase family.</text>
</comment>
<protein>
    <submittedName>
        <fullName evidence="4">Aspartate aminotransferase</fullName>
    </submittedName>
</protein>
<dbReference type="OrthoDB" id="7042322at2759"/>
<evidence type="ECO:0000313" key="5">
    <source>
        <dbReference type="Proteomes" id="UP000785200"/>
    </source>
</evidence>
<keyword evidence="2" id="KW-0663">Pyridoxal phosphate</keyword>
<evidence type="ECO:0000256" key="1">
    <source>
        <dbReference type="ARBA" id="ARBA00007441"/>
    </source>
</evidence>
<proteinExistence type="inferred from homology"/>
<dbReference type="GO" id="GO:0030170">
    <property type="term" value="F:pyridoxal phosphate binding"/>
    <property type="evidence" value="ECO:0007669"/>
    <property type="project" value="InterPro"/>
</dbReference>
<dbReference type="InterPro" id="IPR004838">
    <property type="entry name" value="NHTrfase_class1_PyrdxlP-BS"/>
</dbReference>
<dbReference type="InterPro" id="IPR015421">
    <property type="entry name" value="PyrdxlP-dep_Trfase_major"/>
</dbReference>
<name>A0A9P6VDZ8_9HELO</name>
<sequence>MDKYEVLPEVLNIAETCAASISLEDLESLCEDPNIEPPLKAISSTKLTYGPIRGSNALRERLASLYSARISSPLPSSNILITPGAIAANFLLLYTLISPGDHVICVYPTYQQLYSVPESLGAEVSLWKLRKGKKYIPDVSELEGLVKENTKMIIINNPNNPTGSTIPKYVLQNLVDFASKRDIIILSDEVYRPLFHGVSPVDPDFPPSLISMGYSKTIVTGSMSKAYSLAGIRVGWIASRDSSIVEAVAAARDYTTISVSQLDDQVASYALSGSVLHAILKRNINLAKTNVALLETFVNEHSSICSWVKPTGGTTAFIKFEQNRKAVDDVKFCIDVIEKTKVMFLPGSKCFGEEFKGFVRIGFVCETAVLQEALKKLGDFLAE</sequence>